<dbReference type="RefSeq" id="WP_144748995.1">
    <property type="nucleotide sequence ID" value="NZ_VMNW02000008.1"/>
</dbReference>
<sequence length="276" mass="28609">MRTISRSTTVVATITALVALVGVVLWARHSNETPGGGAEVAITQGSVLPPRPVPDLAGLPMATTFATLEGAPPDLARDQPLSGQVVHPRRTVAIYAGPGGDPLAALPTEQVGGSPTWLPVIAEEPGWVQVLLPSRPNGSTGWLSTQDNSLIPTQSPFRIIVKRDAFQLSLYRDDSLVGTWVVGVGKAGAQTPAGRTFILAAITDAKQRFSPVILPLGTHSSSLETYGGGPGTTGIHGWPTDTVFGNPSSEGCVRVPADALRILSGEVPLGTPVLIS</sequence>
<evidence type="ECO:0000256" key="1">
    <source>
        <dbReference type="ARBA" id="ARBA00004752"/>
    </source>
</evidence>
<dbReference type="EMBL" id="VMNW02000008">
    <property type="protein sequence ID" value="KAA9163971.1"/>
    <property type="molecule type" value="Genomic_DNA"/>
</dbReference>
<evidence type="ECO:0000256" key="7">
    <source>
        <dbReference type="SAM" id="Phobius"/>
    </source>
</evidence>
<evidence type="ECO:0000256" key="5">
    <source>
        <dbReference type="ARBA" id="ARBA00023316"/>
    </source>
</evidence>
<dbReference type="PANTHER" id="PTHR30582:SF2">
    <property type="entry name" value="L,D-TRANSPEPTIDASE YCIB-RELATED"/>
    <property type="match status" value="1"/>
</dbReference>
<dbReference type="GO" id="GO:0071555">
    <property type="term" value="P:cell wall organization"/>
    <property type="evidence" value="ECO:0007669"/>
    <property type="project" value="UniProtKB-UniRule"/>
</dbReference>
<feature type="active site" description="Nucleophile" evidence="6">
    <location>
        <position position="252"/>
    </location>
</feature>
<dbReference type="GO" id="GO:0071972">
    <property type="term" value="F:peptidoglycan L,D-transpeptidase activity"/>
    <property type="evidence" value="ECO:0007669"/>
    <property type="project" value="TreeGrafter"/>
</dbReference>
<dbReference type="PROSITE" id="PS52029">
    <property type="entry name" value="LD_TPASE"/>
    <property type="match status" value="1"/>
</dbReference>
<dbReference type="InterPro" id="IPR050979">
    <property type="entry name" value="LD-transpeptidase"/>
</dbReference>
<feature type="transmembrane region" description="Helical" evidence="7">
    <location>
        <begin position="7"/>
        <end position="27"/>
    </location>
</feature>
<comment type="pathway">
    <text evidence="1 6">Cell wall biogenesis; peptidoglycan biosynthesis.</text>
</comment>
<dbReference type="OrthoDB" id="5243103at2"/>
<evidence type="ECO:0000256" key="3">
    <source>
        <dbReference type="ARBA" id="ARBA00022960"/>
    </source>
</evidence>
<dbReference type="UniPathway" id="UPA00219"/>
<evidence type="ECO:0000256" key="6">
    <source>
        <dbReference type="PROSITE-ProRule" id="PRU01373"/>
    </source>
</evidence>
<dbReference type="GO" id="GO:0008360">
    <property type="term" value="P:regulation of cell shape"/>
    <property type="evidence" value="ECO:0007669"/>
    <property type="project" value="UniProtKB-UniRule"/>
</dbReference>
<comment type="caution">
    <text evidence="9">The sequence shown here is derived from an EMBL/GenBank/DDBJ whole genome shotgun (WGS) entry which is preliminary data.</text>
</comment>
<dbReference type="GO" id="GO:0018104">
    <property type="term" value="P:peptidoglycan-protein cross-linking"/>
    <property type="evidence" value="ECO:0007669"/>
    <property type="project" value="TreeGrafter"/>
</dbReference>
<keyword evidence="5 6" id="KW-0961">Cell wall biogenesis/degradation</keyword>
<dbReference type="Proteomes" id="UP000319769">
    <property type="component" value="Unassembled WGS sequence"/>
</dbReference>
<dbReference type="GO" id="GO:0016740">
    <property type="term" value="F:transferase activity"/>
    <property type="evidence" value="ECO:0007669"/>
    <property type="project" value="UniProtKB-KW"/>
</dbReference>
<dbReference type="Gene3D" id="2.40.440.10">
    <property type="entry name" value="L,D-transpeptidase catalytic domain-like"/>
    <property type="match status" value="1"/>
</dbReference>
<accession>A0A5N0VGL4</accession>
<dbReference type="SUPFAM" id="SSF141523">
    <property type="entry name" value="L,D-transpeptidase catalytic domain-like"/>
    <property type="match status" value="1"/>
</dbReference>
<evidence type="ECO:0000313" key="10">
    <source>
        <dbReference type="Proteomes" id="UP000319769"/>
    </source>
</evidence>
<evidence type="ECO:0000313" key="9">
    <source>
        <dbReference type="EMBL" id="KAA9163971.1"/>
    </source>
</evidence>
<keyword evidence="10" id="KW-1185">Reference proteome</keyword>
<dbReference type="Pfam" id="PF03734">
    <property type="entry name" value="YkuD"/>
    <property type="match status" value="1"/>
</dbReference>
<dbReference type="AlphaFoldDB" id="A0A5N0VGL4"/>
<reference evidence="9" key="1">
    <citation type="submission" date="2019-09" db="EMBL/GenBank/DDBJ databases">
        <authorList>
            <person name="Teo W.F.A."/>
            <person name="Duangmal K."/>
        </authorList>
    </citation>
    <scope>NUCLEOTIDE SEQUENCE [LARGE SCALE GENOMIC DNA]</scope>
    <source>
        <strain evidence="9">K81G1</strain>
    </source>
</reference>
<dbReference type="GO" id="GO:0005576">
    <property type="term" value="C:extracellular region"/>
    <property type="evidence" value="ECO:0007669"/>
    <property type="project" value="TreeGrafter"/>
</dbReference>
<feature type="active site" description="Proton donor/acceptor" evidence="6">
    <location>
        <position position="236"/>
    </location>
</feature>
<gene>
    <name evidence="9" type="ORF">FPZ12_008040</name>
</gene>
<keyword evidence="7" id="KW-0812">Transmembrane</keyword>
<keyword evidence="4 6" id="KW-0573">Peptidoglycan synthesis</keyword>
<dbReference type="InterPro" id="IPR038063">
    <property type="entry name" value="Transpep_catalytic_dom"/>
</dbReference>
<feature type="domain" description="L,D-TPase catalytic" evidence="8">
    <location>
        <begin position="157"/>
        <end position="276"/>
    </location>
</feature>
<dbReference type="CDD" id="cd16913">
    <property type="entry name" value="YkuD_like"/>
    <property type="match status" value="1"/>
</dbReference>
<keyword evidence="7" id="KW-1133">Transmembrane helix</keyword>
<keyword evidence="7" id="KW-0472">Membrane</keyword>
<organism evidence="9 10">
    <name type="scientific">Amycolatopsis acidicola</name>
    <dbReference type="NCBI Taxonomy" id="2596893"/>
    <lineage>
        <taxon>Bacteria</taxon>
        <taxon>Bacillati</taxon>
        <taxon>Actinomycetota</taxon>
        <taxon>Actinomycetes</taxon>
        <taxon>Pseudonocardiales</taxon>
        <taxon>Pseudonocardiaceae</taxon>
        <taxon>Amycolatopsis</taxon>
    </lineage>
</organism>
<proteinExistence type="predicted"/>
<evidence type="ECO:0000256" key="4">
    <source>
        <dbReference type="ARBA" id="ARBA00022984"/>
    </source>
</evidence>
<keyword evidence="2" id="KW-0808">Transferase</keyword>
<keyword evidence="3 6" id="KW-0133">Cell shape</keyword>
<evidence type="ECO:0000259" key="8">
    <source>
        <dbReference type="PROSITE" id="PS52029"/>
    </source>
</evidence>
<dbReference type="InterPro" id="IPR005490">
    <property type="entry name" value="LD_TPept_cat_dom"/>
</dbReference>
<name>A0A5N0VGL4_9PSEU</name>
<dbReference type="PANTHER" id="PTHR30582">
    <property type="entry name" value="L,D-TRANSPEPTIDASE"/>
    <property type="match status" value="1"/>
</dbReference>
<protein>
    <submittedName>
        <fullName evidence="9">L,D-transpeptidase</fullName>
    </submittedName>
</protein>
<evidence type="ECO:0000256" key="2">
    <source>
        <dbReference type="ARBA" id="ARBA00022679"/>
    </source>
</evidence>